<dbReference type="SMART" id="SM00448">
    <property type="entry name" value="REC"/>
    <property type="match status" value="1"/>
</dbReference>
<evidence type="ECO:0000313" key="5">
    <source>
        <dbReference type="Proteomes" id="UP001172738"/>
    </source>
</evidence>
<comment type="caution">
    <text evidence="4">The sequence shown here is derived from an EMBL/GenBank/DDBJ whole genome shotgun (WGS) entry which is preliminary data.</text>
</comment>
<dbReference type="RefSeq" id="WP_301127831.1">
    <property type="nucleotide sequence ID" value="NZ_JAUHPV010000004.1"/>
</dbReference>
<dbReference type="Gene3D" id="2.40.50.1020">
    <property type="entry name" value="LytTr DNA-binding domain"/>
    <property type="match status" value="1"/>
</dbReference>
<keyword evidence="1" id="KW-0597">Phosphoprotein</keyword>
<proteinExistence type="predicted"/>
<feature type="domain" description="Response regulatory" evidence="2">
    <location>
        <begin position="3"/>
        <end position="120"/>
    </location>
</feature>
<evidence type="ECO:0000259" key="3">
    <source>
        <dbReference type="PROSITE" id="PS50930"/>
    </source>
</evidence>
<name>A0ABT8G137_9MICO</name>
<dbReference type="PROSITE" id="PS50110">
    <property type="entry name" value="RESPONSE_REGULATORY"/>
    <property type="match status" value="1"/>
</dbReference>
<feature type="domain" description="HTH LytTR-type" evidence="3">
    <location>
        <begin position="131"/>
        <end position="230"/>
    </location>
</feature>
<accession>A0ABT8G137</accession>
<dbReference type="SUPFAM" id="SSF52172">
    <property type="entry name" value="CheY-like"/>
    <property type="match status" value="1"/>
</dbReference>
<evidence type="ECO:0000259" key="2">
    <source>
        <dbReference type="PROSITE" id="PS50110"/>
    </source>
</evidence>
<dbReference type="CDD" id="cd00156">
    <property type="entry name" value="REC"/>
    <property type="match status" value="1"/>
</dbReference>
<dbReference type="EMBL" id="JAUHPV010000004">
    <property type="protein sequence ID" value="MDN4472859.1"/>
    <property type="molecule type" value="Genomic_DNA"/>
</dbReference>
<sequence>MIRIGIVEDDPTARDALVGHLRRYSAERRLEFDIRTFSDGSQIIDAYRPEYDILLLDIEMPEVGGLDAAHHIRETDPDVIIVFVTNMAQYAIKGYEVDALSFLLKPVPYFSLEHELDRSLSRLRERDDESLVVNVGGSLTRINLVDIVYLESIRHRIIVHTRTEELSFTGTLKALEAELEGKGFYRSNNPYLVNLRHVRSVQPTSCTLTGGIELQVSRPRKRGFMDALADHMGGHRS</sequence>
<protein>
    <submittedName>
        <fullName evidence="4">LytTR family DNA-binding domain-containing protein</fullName>
    </submittedName>
</protein>
<feature type="modified residue" description="4-aspartylphosphate" evidence="1">
    <location>
        <position position="57"/>
    </location>
</feature>
<dbReference type="Pfam" id="PF04397">
    <property type="entry name" value="LytTR"/>
    <property type="match status" value="1"/>
</dbReference>
<keyword evidence="5" id="KW-1185">Reference proteome</keyword>
<dbReference type="InterPro" id="IPR001789">
    <property type="entry name" value="Sig_transdc_resp-reg_receiver"/>
</dbReference>
<evidence type="ECO:0000313" key="4">
    <source>
        <dbReference type="EMBL" id="MDN4472859.1"/>
    </source>
</evidence>
<dbReference type="PANTHER" id="PTHR37299:SF1">
    <property type="entry name" value="STAGE 0 SPORULATION PROTEIN A HOMOLOG"/>
    <property type="match status" value="1"/>
</dbReference>
<organism evidence="4 5">
    <name type="scientific">Demequina zhanjiangensis</name>
    <dbReference type="NCBI Taxonomy" id="3051659"/>
    <lineage>
        <taxon>Bacteria</taxon>
        <taxon>Bacillati</taxon>
        <taxon>Actinomycetota</taxon>
        <taxon>Actinomycetes</taxon>
        <taxon>Micrococcales</taxon>
        <taxon>Demequinaceae</taxon>
        <taxon>Demequina</taxon>
    </lineage>
</organism>
<dbReference type="Gene3D" id="3.40.50.2300">
    <property type="match status" value="1"/>
</dbReference>
<dbReference type="Proteomes" id="UP001172738">
    <property type="component" value="Unassembled WGS sequence"/>
</dbReference>
<reference evidence="4" key="1">
    <citation type="submission" date="2023-06" db="EMBL/GenBank/DDBJ databases">
        <title>SYSU T00b26.</title>
        <authorList>
            <person name="Gao L."/>
            <person name="Fang B.-Z."/>
            <person name="Li W.-J."/>
        </authorList>
    </citation>
    <scope>NUCLEOTIDE SEQUENCE</scope>
    <source>
        <strain evidence="4">SYSU T00b26</strain>
    </source>
</reference>
<dbReference type="GO" id="GO:0003677">
    <property type="term" value="F:DNA binding"/>
    <property type="evidence" value="ECO:0007669"/>
    <property type="project" value="UniProtKB-KW"/>
</dbReference>
<keyword evidence="4" id="KW-0238">DNA-binding</keyword>
<dbReference type="PROSITE" id="PS50930">
    <property type="entry name" value="HTH_LYTTR"/>
    <property type="match status" value="1"/>
</dbReference>
<dbReference type="InterPro" id="IPR007492">
    <property type="entry name" value="LytTR_DNA-bd_dom"/>
</dbReference>
<dbReference type="SMART" id="SM00850">
    <property type="entry name" value="LytTR"/>
    <property type="match status" value="1"/>
</dbReference>
<dbReference type="PANTHER" id="PTHR37299">
    <property type="entry name" value="TRANSCRIPTIONAL REGULATOR-RELATED"/>
    <property type="match status" value="1"/>
</dbReference>
<evidence type="ECO:0000256" key="1">
    <source>
        <dbReference type="PROSITE-ProRule" id="PRU00169"/>
    </source>
</evidence>
<dbReference type="InterPro" id="IPR046947">
    <property type="entry name" value="LytR-like"/>
</dbReference>
<dbReference type="Pfam" id="PF00072">
    <property type="entry name" value="Response_reg"/>
    <property type="match status" value="1"/>
</dbReference>
<gene>
    <name evidence="4" type="ORF">QQX04_07620</name>
</gene>
<dbReference type="InterPro" id="IPR011006">
    <property type="entry name" value="CheY-like_superfamily"/>
</dbReference>